<name>A0A9K3CZ75_9EUKA</name>
<feature type="non-terminal residue" evidence="1">
    <location>
        <position position="1"/>
    </location>
</feature>
<proteinExistence type="predicted"/>
<dbReference type="EMBL" id="BDIP01001437">
    <property type="protein sequence ID" value="GIQ84394.1"/>
    <property type="molecule type" value="Genomic_DNA"/>
</dbReference>
<accession>A0A9K3CZ75</accession>
<comment type="caution">
    <text evidence="1">The sequence shown here is derived from an EMBL/GenBank/DDBJ whole genome shotgun (WGS) entry which is preliminary data.</text>
</comment>
<protein>
    <submittedName>
        <fullName evidence="1">Uncharacterized protein</fullName>
    </submittedName>
</protein>
<evidence type="ECO:0000313" key="2">
    <source>
        <dbReference type="Proteomes" id="UP000265618"/>
    </source>
</evidence>
<reference evidence="1 2" key="1">
    <citation type="journal article" date="2018" name="PLoS ONE">
        <title>The draft genome of Kipferlia bialata reveals reductive genome evolution in fornicate parasites.</title>
        <authorList>
            <person name="Tanifuji G."/>
            <person name="Takabayashi S."/>
            <person name="Kume K."/>
            <person name="Takagi M."/>
            <person name="Nakayama T."/>
            <person name="Kamikawa R."/>
            <person name="Inagaki Y."/>
            <person name="Hashimoto T."/>
        </authorList>
    </citation>
    <scope>NUCLEOTIDE SEQUENCE [LARGE SCALE GENOMIC DNA]</scope>
    <source>
        <strain evidence="1">NY0173</strain>
    </source>
</reference>
<sequence>MPGAFVILATAFLRLSYFNVFGVGGRR</sequence>
<gene>
    <name evidence="1" type="ORF">KIPB_005878</name>
</gene>
<evidence type="ECO:0000313" key="1">
    <source>
        <dbReference type="EMBL" id="GIQ84394.1"/>
    </source>
</evidence>
<dbReference type="Proteomes" id="UP000265618">
    <property type="component" value="Unassembled WGS sequence"/>
</dbReference>
<dbReference type="AlphaFoldDB" id="A0A9K3CZ75"/>
<organism evidence="1 2">
    <name type="scientific">Kipferlia bialata</name>
    <dbReference type="NCBI Taxonomy" id="797122"/>
    <lineage>
        <taxon>Eukaryota</taxon>
        <taxon>Metamonada</taxon>
        <taxon>Carpediemonas-like organisms</taxon>
        <taxon>Kipferlia</taxon>
    </lineage>
</organism>
<keyword evidence="2" id="KW-1185">Reference proteome</keyword>